<proteinExistence type="predicted"/>
<dbReference type="OrthoDB" id="9790390at2"/>
<dbReference type="Proteomes" id="UP000183447">
    <property type="component" value="Unassembled WGS sequence"/>
</dbReference>
<evidence type="ECO:0000256" key="4">
    <source>
        <dbReference type="ARBA" id="ARBA00023284"/>
    </source>
</evidence>
<dbReference type="PROSITE" id="PS00194">
    <property type="entry name" value="THIOREDOXIN_1"/>
    <property type="match status" value="1"/>
</dbReference>
<dbReference type="InterPro" id="IPR013766">
    <property type="entry name" value="Thioredoxin_domain"/>
</dbReference>
<dbReference type="InterPro" id="IPR017937">
    <property type="entry name" value="Thioredoxin_CS"/>
</dbReference>
<dbReference type="Pfam" id="PF21352">
    <property type="entry name" value="Zn_ribbon_Thio2"/>
    <property type="match status" value="1"/>
</dbReference>
<evidence type="ECO:0000313" key="6">
    <source>
        <dbReference type="EMBL" id="SFZ85548.1"/>
    </source>
</evidence>
<dbReference type="GO" id="GO:0045454">
    <property type="term" value="P:cell redox homeostasis"/>
    <property type="evidence" value="ECO:0007669"/>
    <property type="project" value="TreeGrafter"/>
</dbReference>
<sequence length="146" mass="15209">MAQTQHVVCSACGATNRVPVGAAARDGKCGKCGVALFSGVPADVPAAILEKHIGKSDIPVLVDVWAPWCGPCQVMGPQFAAAAKMAEPGLRFVKLNSDDNQELAGRLGIRGIPTMILFRGGKEVARVSGAMPSGQILKWAEEQARG</sequence>
<reference evidence="6 7" key="1">
    <citation type="submission" date="2016-11" db="EMBL/GenBank/DDBJ databases">
        <authorList>
            <person name="Jaros S."/>
            <person name="Januszkiewicz K."/>
            <person name="Wedrychowicz H."/>
        </authorList>
    </citation>
    <scope>NUCLEOTIDE SEQUENCE [LARGE SCALE GENOMIC DNA]</scope>
    <source>
        <strain evidence="6 7">ATCC 23634</strain>
    </source>
</reference>
<dbReference type="EMBL" id="FPKU01000002">
    <property type="protein sequence ID" value="SFZ85548.1"/>
    <property type="molecule type" value="Genomic_DNA"/>
</dbReference>
<feature type="domain" description="Thioredoxin" evidence="5">
    <location>
        <begin position="38"/>
        <end position="145"/>
    </location>
</feature>
<dbReference type="CDD" id="cd02947">
    <property type="entry name" value="TRX_family"/>
    <property type="match status" value="1"/>
</dbReference>
<evidence type="ECO:0000256" key="3">
    <source>
        <dbReference type="ARBA" id="ARBA00023157"/>
    </source>
</evidence>
<dbReference type="PANTHER" id="PTHR45663:SF11">
    <property type="entry name" value="GEO12009P1"/>
    <property type="match status" value="1"/>
</dbReference>
<dbReference type="SUPFAM" id="SSF52833">
    <property type="entry name" value="Thioredoxin-like"/>
    <property type="match status" value="1"/>
</dbReference>
<keyword evidence="1" id="KW-0813">Transport</keyword>
<evidence type="ECO:0000313" key="7">
    <source>
        <dbReference type="Proteomes" id="UP000183447"/>
    </source>
</evidence>
<dbReference type="STRING" id="665118.SAMN02983003_2713"/>
<keyword evidence="3" id="KW-1015">Disulfide bond</keyword>
<dbReference type="InterPro" id="IPR036249">
    <property type="entry name" value="Thioredoxin-like_sf"/>
</dbReference>
<protein>
    <submittedName>
        <fullName evidence="6">Thioredoxin</fullName>
    </submittedName>
</protein>
<dbReference type="PRINTS" id="PR00421">
    <property type="entry name" value="THIOREDOXIN"/>
</dbReference>
<evidence type="ECO:0000256" key="1">
    <source>
        <dbReference type="ARBA" id="ARBA00022448"/>
    </source>
</evidence>
<keyword evidence="7" id="KW-1185">Reference proteome</keyword>
<dbReference type="Pfam" id="PF00085">
    <property type="entry name" value="Thioredoxin"/>
    <property type="match status" value="1"/>
</dbReference>
<dbReference type="InterPro" id="IPR049299">
    <property type="entry name" value="Thio2_N"/>
</dbReference>
<dbReference type="GO" id="GO:0005829">
    <property type="term" value="C:cytosol"/>
    <property type="evidence" value="ECO:0007669"/>
    <property type="project" value="TreeGrafter"/>
</dbReference>
<dbReference type="RefSeq" id="WP_072343906.1">
    <property type="nucleotide sequence ID" value="NZ_FPKU01000002.1"/>
</dbReference>
<evidence type="ECO:0000256" key="2">
    <source>
        <dbReference type="ARBA" id="ARBA00022982"/>
    </source>
</evidence>
<accession>A0A1K2I1B0</accession>
<dbReference type="NCBIfam" id="NF008229">
    <property type="entry name" value="PRK10996.1"/>
    <property type="match status" value="1"/>
</dbReference>
<organism evidence="6 7">
    <name type="scientific">Devosia enhydra</name>
    <dbReference type="NCBI Taxonomy" id="665118"/>
    <lineage>
        <taxon>Bacteria</taxon>
        <taxon>Pseudomonadati</taxon>
        <taxon>Pseudomonadota</taxon>
        <taxon>Alphaproteobacteria</taxon>
        <taxon>Hyphomicrobiales</taxon>
        <taxon>Devosiaceae</taxon>
        <taxon>Devosia</taxon>
    </lineage>
</organism>
<name>A0A1K2I1B0_9HYPH</name>
<dbReference type="PROSITE" id="PS51352">
    <property type="entry name" value="THIOREDOXIN_2"/>
    <property type="match status" value="1"/>
</dbReference>
<dbReference type="Gene3D" id="2.30.30.380">
    <property type="entry name" value="Zn-finger domain of Sec23/24"/>
    <property type="match status" value="1"/>
</dbReference>
<keyword evidence="2" id="KW-0249">Electron transport</keyword>
<dbReference type="AlphaFoldDB" id="A0A1K2I1B0"/>
<gene>
    <name evidence="6" type="ORF">SAMN02983003_2713</name>
</gene>
<evidence type="ECO:0000259" key="5">
    <source>
        <dbReference type="PROSITE" id="PS51352"/>
    </source>
</evidence>
<dbReference type="Gene3D" id="3.40.30.10">
    <property type="entry name" value="Glutaredoxin"/>
    <property type="match status" value="1"/>
</dbReference>
<keyword evidence="4" id="KW-0676">Redox-active center</keyword>
<dbReference type="GO" id="GO:0015035">
    <property type="term" value="F:protein-disulfide reductase activity"/>
    <property type="evidence" value="ECO:0007669"/>
    <property type="project" value="TreeGrafter"/>
</dbReference>
<dbReference type="PANTHER" id="PTHR45663">
    <property type="entry name" value="GEO12009P1"/>
    <property type="match status" value="1"/>
</dbReference>